<dbReference type="PANTHER" id="PTHR31618:SF1">
    <property type="entry name" value="EF-HAND DOMAIN-CONTAINING PROTEIN"/>
    <property type="match status" value="1"/>
</dbReference>
<feature type="compositionally biased region" description="Polar residues" evidence="6">
    <location>
        <begin position="1391"/>
        <end position="1423"/>
    </location>
</feature>
<dbReference type="InterPro" id="IPR002048">
    <property type="entry name" value="EF_hand_dom"/>
</dbReference>
<feature type="region of interest" description="Disordered" evidence="6">
    <location>
        <begin position="1391"/>
        <end position="1427"/>
    </location>
</feature>
<feature type="transmembrane region" description="Helical" evidence="7">
    <location>
        <begin position="2116"/>
        <end position="2135"/>
    </location>
</feature>
<gene>
    <name evidence="10" type="ORF">BN1204_060970</name>
</gene>
<feature type="region of interest" description="Disordered" evidence="6">
    <location>
        <begin position="892"/>
        <end position="917"/>
    </location>
</feature>
<sequence length="2525" mass="270626">MESRRVFSFRGLLIFGFLSAQEDLMKGEDLHPNTTAQSSLGSMPTFPSVADRQAKPFLKNHVADRPRVRPSASDSSCSSCSPSGVVARDTSREAEPKQLDGRESKETAARDTPEEEGFAAYGNHPKPPETKRQNSDLSTACIPERPSYGQELEQPDKENGRGEDKGEEDMVRGGESFSEEEGEVGRQLAHEWEGGREDEMKSITLSLRLSREDRRRENALFVPPPEDEENETDEARWETRAGRAYDRERQVWNLGNKVAGVWSAAAGLFGFVRNASRTRAGEGPMKGSARRRRNSSLHGLHLRPLFFPSKNRSNDLLDPPNTGRPSQAQRLEALLGEAGEAREERERETERDRGDVDGGKAPPGEGERPPGRGSFFPGLRAHHQRPMSAFRIRHSLTKKRIDQEVSGQGLPRPLKAQSIEATKTSKVQNWLLIQYALHYPPALFIHGRRIALTNKEITGTIAELIFNQLVKENSRPQGSPSPSLLPDLNHVSGPGDCPAEARDRGQAWTAVSPQETNKSTDRRTTGLHADTRSVKSAGSSDASGGTCRSRGGDKKSSNANLGDSREFPRCAGDASRSSDGNARLQRGTNGSPPPKHALSQRRGAVNDTRNQGGSQASTERALKVCVKRCNSHASAAGRNGVMLNANTVFPNSRESETESRRTEVRVDHRTSSQSDRTGCTRGHSTRQLTSGASRQSPTHTSRETETPGSCAVNGDRTSVPVEDPTTAPMNSRVAGEKAPIPSGGLSYRGAANPAASVQRNSKAVLIRDEGRPWYPSDEEDIKTEVEPSFADAPALSAELWHEKRKSRSLACSCSRRERFRDAEGATRGQSEGDTREEDEWGKREERKRGGKGEDWTEGEATMSTGRRGSERRQRGAAYPCRESEASACWKRAWGERERGNGGKGQREEDENGGLYWSGGRSIAEATRKEQAWSRAVAREREEFEKPPFDGPEEKTGGKEAMRTEECEETFEKVVVSRWCDSALLALPAEPPYEAWASDFHGSEADASSRMSLSPFRERSVLEQGTAEEDETQREGGATHEYHTLLRGRRRRQRTLDENEQAVGCRLSPSRRHWSAAAPSPIVCPPASARHTCPLALLFPHCSAERKTGSRPQEKGRENDEAEAVTIDGQRTGQGRVARRGSSGNVLAFLDGRRGDSRPDSAWPPCVKSRNRRRKAFSVEAYHGFPPSPCHASTSSASSSAPPSAPGSPPPDHQTEGPIASSSHRLSPSSSLSSLSAVSSSPASSVSSCSPRSSSLASPISPALEAETRKTSPQEAFSKTQKNCRSVPGCVDRNSRPPNPTEWRTHQRQSVSGEAVASALASSHLCAPLPRQQSDSPAQHGYLLFPADEKSEWAGAEEGANRVDLQGTQKTGKSIPSVSTWVCTTEDRSIHAVSSGSCTPETTRSSFSPRTQNAPRNSYSSDELSSGGIRNSYVPPVTVAGGSVAGVCAREVDTTARGEAPVGSDAGAMHALPSSKVTDERRGREGQVQTLSGKNAPSKSRSSVGGSACIPRRSLLEGEGRKGTSHETNQEAASLDGGDRFPPGDPDDDTVEACGQKLATSSFSSSGSGSPLSHSSLSPSPSSRGSYLSSRVAPSRSSSSTLYHSSFSASPGVSSSSLSSSSALLLASISSLPAASSVLTLAPPAATFFVSSSSYPSLPPNSKSGTATISRTSQSNAASPPSPPPSSLSWIPSGSSSASCAYGPSSAGGASSPVSVTSVEGGHPGASSLPTAETPHDAGASFVTEGYASGAPAAVHASACASAVPDSDSAPCGRDEETQNSAVPPRKSTESRVVTFASSSLAGASDEPASRPHASAVPPPHSGSSFSASPSSLTPQLQCSPPKTALPVGAGSCPPPPEDSVSALSSRVGVAPALPRRSEEAPPGAGLCLSKAPSSLEERRKDEGEDLRSSGAAWGRNNSTSEVKKTRNTTAAIRGDDAGAPGDKSDEDRKTVAGESTGKRGTRGSQKGKKSEEHTETKPSESRALKFDAAPEQGGEGSSGWCASSSFARHSVESVDEPGTKEKEEAYLGRETIELYLRPEEAEEFMKQVDFAGHGKINAEMFKRAILNIYNARKRLVRGLRSQGSVASTVLRMISLLLWFVCAVVMLLVIGVDMNTVIVSGAAFLSALTVALSYLYQHFVTAVIFVALTNPYNVGDRIRVDGGEILTVRKIRTYTTEFDTVHGRPVIYSNSVLFSKVLTNESRAKNSVLELKLRVGIGTPHCLIKALETKMRKFVEQRPMDFVKDSFWVVVHHYSLWMACVEGWGNYRKVLDLRSEVYFYLAKQVTKLGIAFHLAPQPVSITNAPAPILHMRPLVRNGSPSSPQRIQYAGSTAGSVPYQAAGHSMPPQGPVHASARQVLDGKCSKNRHPSQTRHYTSHTAPPYASYLGGYPSQTTRYHSHAPLPFQYPAATAPQISSQTTEFSPLASGGLGGGNPQTQTLSLTQRFQGAPSVTEKKGGLGSVTGSSGASFSCQHAARALRSGRGARDSTEQPDRSGWTEQTMKTEGQTHGRSLSQDHTNRGERLHS</sequence>
<protein>
    <submittedName>
        <fullName evidence="10">Transporter, small conductance mechanosensitive ion channel (MscS) family protein</fullName>
    </submittedName>
</protein>
<dbReference type="GO" id="GO:0006820">
    <property type="term" value="P:monoatomic anion transport"/>
    <property type="evidence" value="ECO:0007669"/>
    <property type="project" value="TreeGrafter"/>
</dbReference>
<evidence type="ECO:0000313" key="10">
    <source>
        <dbReference type="EMBL" id="CEL70415.1"/>
    </source>
</evidence>
<dbReference type="SUPFAM" id="SSF50182">
    <property type="entry name" value="Sm-like ribonucleoproteins"/>
    <property type="match status" value="1"/>
</dbReference>
<feature type="compositionally biased region" description="Polar residues" evidence="6">
    <location>
        <begin position="575"/>
        <end position="590"/>
    </location>
</feature>
<feature type="compositionally biased region" description="Basic and acidic residues" evidence="6">
    <location>
        <begin position="2516"/>
        <end position="2525"/>
    </location>
</feature>
<feature type="compositionally biased region" description="Polar residues" evidence="6">
    <location>
        <begin position="685"/>
        <end position="699"/>
    </location>
</feature>
<feature type="compositionally biased region" description="Basic and acidic residues" evidence="6">
    <location>
        <begin position="89"/>
        <end position="112"/>
    </location>
</feature>
<feature type="compositionally biased region" description="Basic and acidic residues" evidence="6">
    <location>
        <begin position="518"/>
        <end position="533"/>
    </location>
</feature>
<feature type="compositionally biased region" description="Basic and acidic residues" evidence="6">
    <location>
        <begin position="2483"/>
        <end position="2492"/>
    </location>
</feature>
<keyword evidence="3 7" id="KW-0812">Transmembrane</keyword>
<feature type="compositionally biased region" description="Basic and acidic residues" evidence="6">
    <location>
        <begin position="339"/>
        <end position="358"/>
    </location>
</feature>
<dbReference type="Pfam" id="PF00924">
    <property type="entry name" value="MS_channel_2nd"/>
    <property type="match status" value="1"/>
</dbReference>
<feature type="compositionally biased region" description="Basic and acidic residues" evidence="6">
    <location>
        <begin position="1104"/>
        <end position="1118"/>
    </location>
</feature>
<feature type="compositionally biased region" description="Low complexity" evidence="6">
    <location>
        <begin position="1821"/>
        <end position="1834"/>
    </location>
</feature>
<dbReference type="GO" id="GO:0008381">
    <property type="term" value="F:mechanosensitive monoatomic ion channel activity"/>
    <property type="evidence" value="ECO:0007669"/>
    <property type="project" value="TreeGrafter"/>
</dbReference>
<evidence type="ECO:0000259" key="9">
    <source>
        <dbReference type="PROSITE" id="PS50222"/>
    </source>
</evidence>
<feature type="compositionally biased region" description="Low complexity" evidence="6">
    <location>
        <begin position="1652"/>
        <end position="1663"/>
    </location>
</feature>
<dbReference type="InterPro" id="IPR016688">
    <property type="entry name" value="MscS-like_plants/fungi"/>
</dbReference>
<feature type="region of interest" description="Disordered" evidence="6">
    <location>
        <begin position="1709"/>
        <end position="1737"/>
    </location>
</feature>
<name>A0A0F7UPN6_NEOCL</name>
<feature type="compositionally biased region" description="Basic and acidic residues" evidence="6">
    <location>
        <begin position="840"/>
        <end position="854"/>
    </location>
</feature>
<evidence type="ECO:0000256" key="4">
    <source>
        <dbReference type="ARBA" id="ARBA00022989"/>
    </source>
</evidence>
<feature type="region of interest" description="Disordered" evidence="6">
    <location>
        <begin position="29"/>
        <end position="197"/>
    </location>
</feature>
<feature type="compositionally biased region" description="Polar residues" evidence="6">
    <location>
        <begin position="1272"/>
        <end position="1283"/>
    </location>
</feature>
<feature type="region of interest" description="Disordered" evidence="6">
    <location>
        <begin position="1457"/>
        <end position="1616"/>
    </location>
</feature>
<dbReference type="PANTHER" id="PTHR31618">
    <property type="entry name" value="MECHANOSENSITIVE ION CHANNEL PROTEIN 5"/>
    <property type="match status" value="1"/>
</dbReference>
<evidence type="ECO:0000256" key="2">
    <source>
        <dbReference type="ARBA" id="ARBA00008017"/>
    </source>
</evidence>
<keyword evidence="8" id="KW-0732">Signal</keyword>
<accession>A0A0F7UPN6</accession>
<feature type="region of interest" description="Disordered" evidence="6">
    <location>
        <begin position="1652"/>
        <end position="1690"/>
    </location>
</feature>
<feature type="compositionally biased region" description="Polar residues" evidence="6">
    <location>
        <begin position="534"/>
        <end position="543"/>
    </location>
</feature>
<evidence type="ECO:0000256" key="1">
    <source>
        <dbReference type="ARBA" id="ARBA00004141"/>
    </source>
</evidence>
<dbReference type="Gene3D" id="2.30.30.60">
    <property type="match status" value="1"/>
</dbReference>
<evidence type="ECO:0000256" key="5">
    <source>
        <dbReference type="ARBA" id="ARBA00023136"/>
    </source>
</evidence>
<feature type="compositionally biased region" description="Basic and acidic residues" evidence="6">
    <location>
        <begin position="154"/>
        <end position="172"/>
    </location>
</feature>
<dbReference type="EMBL" id="LN714487">
    <property type="protein sequence ID" value="CEL70415.1"/>
    <property type="molecule type" value="Genomic_DNA"/>
</dbReference>
<feature type="compositionally biased region" description="Low complexity" evidence="6">
    <location>
        <begin position="70"/>
        <end position="83"/>
    </location>
</feature>
<feature type="compositionally biased region" description="Low complexity" evidence="6">
    <location>
        <begin position="1560"/>
        <end position="1616"/>
    </location>
</feature>
<dbReference type="InterPro" id="IPR010920">
    <property type="entry name" value="LSM_dom_sf"/>
</dbReference>
<dbReference type="InterPro" id="IPR023408">
    <property type="entry name" value="MscS_beta-dom_sf"/>
</dbReference>
<dbReference type="PROSITE" id="PS50222">
    <property type="entry name" value="EF_HAND_2"/>
    <property type="match status" value="1"/>
</dbReference>
<feature type="region of interest" description="Disordered" evidence="6">
    <location>
        <begin position="818"/>
        <end position="878"/>
    </location>
</feature>
<evidence type="ECO:0000256" key="7">
    <source>
        <dbReference type="SAM" id="Phobius"/>
    </source>
</evidence>
<comment type="similarity">
    <text evidence="2">Belongs to the MscS (TC 1.A.23) family.</text>
</comment>
<feature type="transmembrane region" description="Helical" evidence="7">
    <location>
        <begin position="2089"/>
        <end position="2109"/>
    </location>
</feature>
<feature type="compositionally biased region" description="Basic and acidic residues" evidence="6">
    <location>
        <begin position="1032"/>
        <end position="1043"/>
    </location>
</feature>
<feature type="compositionally biased region" description="Basic and acidic residues" evidence="6">
    <location>
        <begin position="653"/>
        <end position="670"/>
    </location>
</feature>
<evidence type="ECO:0000256" key="8">
    <source>
        <dbReference type="SAM" id="SignalP"/>
    </source>
</evidence>
<evidence type="ECO:0000256" key="6">
    <source>
        <dbReference type="SAM" id="MobiDB-lite"/>
    </source>
</evidence>
<keyword evidence="4 7" id="KW-1133">Transmembrane helix</keyword>
<feature type="compositionally biased region" description="Basic and acidic residues" evidence="6">
    <location>
        <begin position="188"/>
        <end position="197"/>
    </location>
</feature>
<feature type="compositionally biased region" description="Polar residues" evidence="6">
    <location>
        <begin position="2496"/>
        <end position="2515"/>
    </location>
</feature>
<feature type="compositionally biased region" description="Low complexity" evidence="6">
    <location>
        <begin position="1219"/>
        <end position="1263"/>
    </location>
</feature>
<feature type="region of interest" description="Disordered" evidence="6">
    <location>
        <begin position="647"/>
        <end position="737"/>
    </location>
</feature>
<dbReference type="GO" id="GO:0005886">
    <property type="term" value="C:plasma membrane"/>
    <property type="evidence" value="ECO:0007669"/>
    <property type="project" value="TreeGrafter"/>
</dbReference>
<feature type="region of interest" description="Disordered" evidence="6">
    <location>
        <begin position="473"/>
        <end position="619"/>
    </location>
</feature>
<feature type="compositionally biased region" description="Polar residues" evidence="6">
    <location>
        <begin position="1486"/>
        <end position="1504"/>
    </location>
</feature>
<feature type="signal peptide" evidence="8">
    <location>
        <begin position="1"/>
        <end position="20"/>
    </location>
</feature>
<feature type="compositionally biased region" description="Low complexity" evidence="6">
    <location>
        <begin position="1189"/>
        <end position="1201"/>
    </location>
</feature>
<feature type="region of interest" description="Disordered" evidence="6">
    <location>
        <begin position="1104"/>
        <end position="1169"/>
    </location>
</feature>
<feature type="chain" id="PRO_5002523222" evidence="8">
    <location>
        <begin position="21"/>
        <end position="2525"/>
    </location>
</feature>
<feature type="compositionally biased region" description="Polar residues" evidence="6">
    <location>
        <begin position="32"/>
        <end position="42"/>
    </location>
</feature>
<feature type="compositionally biased region" description="Basic and acidic residues" evidence="6">
    <location>
        <begin position="1895"/>
        <end position="1907"/>
    </location>
</feature>
<feature type="compositionally biased region" description="Basic and acidic residues" evidence="6">
    <location>
        <begin position="1968"/>
        <end position="1985"/>
    </location>
</feature>
<feature type="region of interest" description="Disordered" evidence="6">
    <location>
        <begin position="933"/>
        <end position="964"/>
    </location>
</feature>
<dbReference type="InterPro" id="IPR006685">
    <property type="entry name" value="MscS_channel_2nd"/>
</dbReference>
<feature type="compositionally biased region" description="Pro residues" evidence="6">
    <location>
        <begin position="1202"/>
        <end position="1211"/>
    </location>
</feature>
<feature type="region of interest" description="Disordered" evidence="6">
    <location>
        <begin position="1006"/>
        <end position="1062"/>
    </location>
</feature>
<feature type="domain" description="EF-hand" evidence="9">
    <location>
        <begin position="2036"/>
        <end position="2071"/>
    </location>
</feature>
<reference evidence="10" key="1">
    <citation type="journal article" date="2015" name="PLoS ONE">
        <title>Comprehensive Evaluation of Toxoplasma gondii VEG and Neospora caninum LIV Genomes with Tachyzoite Stage Transcriptome and Proteome Defines Novel Transcript Features.</title>
        <authorList>
            <person name="Ramaprasad A."/>
            <person name="Mourier T."/>
            <person name="Naeem R."/>
            <person name="Malas T.B."/>
            <person name="Moussa E."/>
            <person name="Panigrahi A."/>
            <person name="Vermont S.J."/>
            <person name="Otto T.D."/>
            <person name="Wastling J."/>
            <person name="Pain A."/>
        </authorList>
    </citation>
    <scope>NUCLEOTIDE SEQUENCE</scope>
    <source>
        <strain evidence="10">Liverpool</strain>
    </source>
</reference>
<feature type="region of interest" description="Disordered" evidence="6">
    <location>
        <begin position="1762"/>
        <end position="2001"/>
    </location>
</feature>
<organism evidence="10">
    <name type="scientific">Neospora caninum (strain Liverpool)</name>
    <dbReference type="NCBI Taxonomy" id="572307"/>
    <lineage>
        <taxon>Eukaryota</taxon>
        <taxon>Sar</taxon>
        <taxon>Alveolata</taxon>
        <taxon>Apicomplexa</taxon>
        <taxon>Conoidasida</taxon>
        <taxon>Coccidia</taxon>
        <taxon>Eucoccidiorida</taxon>
        <taxon>Eimeriorina</taxon>
        <taxon>Sarcocystidae</taxon>
        <taxon>Neospora</taxon>
    </lineage>
</organism>
<proteinExistence type="inferred from homology"/>
<evidence type="ECO:0000256" key="3">
    <source>
        <dbReference type="ARBA" id="ARBA00022692"/>
    </source>
</evidence>
<keyword evidence="5 7" id="KW-0472">Membrane</keyword>
<feature type="compositionally biased region" description="Polar residues" evidence="6">
    <location>
        <begin position="607"/>
        <end position="618"/>
    </location>
</feature>
<comment type="subcellular location">
    <subcellularLocation>
        <location evidence="1">Membrane</location>
        <topology evidence="1">Multi-pass membrane protein</topology>
    </subcellularLocation>
</comment>
<feature type="compositionally biased region" description="Basic and acidic residues" evidence="6">
    <location>
        <begin position="892"/>
        <end position="906"/>
    </location>
</feature>
<feature type="region of interest" description="Disordered" evidence="6">
    <location>
        <begin position="2416"/>
        <end position="2525"/>
    </location>
</feature>
<feature type="compositionally biased region" description="Basic and acidic residues" evidence="6">
    <location>
        <begin position="1513"/>
        <end position="1528"/>
    </location>
</feature>
<dbReference type="GO" id="GO:0005509">
    <property type="term" value="F:calcium ion binding"/>
    <property type="evidence" value="ECO:0007669"/>
    <property type="project" value="InterPro"/>
</dbReference>
<feature type="compositionally biased region" description="Polar residues" evidence="6">
    <location>
        <begin position="2434"/>
        <end position="2445"/>
    </location>
</feature>
<feature type="compositionally biased region" description="Polar residues" evidence="6">
    <location>
        <begin position="2461"/>
        <end position="2471"/>
    </location>
</feature>
<feature type="region of interest" description="Disordered" evidence="6">
    <location>
        <begin position="1183"/>
        <end position="1309"/>
    </location>
</feature>
<feature type="compositionally biased region" description="Basic and acidic residues" evidence="6">
    <location>
        <begin position="1942"/>
        <end position="1951"/>
    </location>
</feature>
<feature type="region of interest" description="Disordered" evidence="6">
    <location>
        <begin position="278"/>
        <end position="379"/>
    </location>
</feature>